<keyword evidence="5" id="KW-0735">Signal-anchor</keyword>
<gene>
    <name evidence="12" type="primary">LOC109711439</name>
</gene>
<dbReference type="InterPro" id="IPR029962">
    <property type="entry name" value="TBL"/>
</dbReference>
<reference evidence="11" key="1">
    <citation type="journal article" date="2015" name="Nat. Genet.">
        <title>The pineapple genome and the evolution of CAM photosynthesis.</title>
        <authorList>
            <person name="Ming R."/>
            <person name="VanBuren R."/>
            <person name="Wai C.M."/>
            <person name="Tang H."/>
            <person name="Schatz M.C."/>
            <person name="Bowers J.E."/>
            <person name="Lyons E."/>
            <person name="Wang M.L."/>
            <person name="Chen J."/>
            <person name="Biggers E."/>
            <person name="Zhang J."/>
            <person name="Huang L."/>
            <person name="Zhang L."/>
            <person name="Miao W."/>
            <person name="Zhang J."/>
            <person name="Ye Z."/>
            <person name="Miao C."/>
            <person name="Lin Z."/>
            <person name="Wang H."/>
            <person name="Zhou H."/>
            <person name="Yim W.C."/>
            <person name="Priest H.D."/>
            <person name="Zheng C."/>
            <person name="Woodhouse M."/>
            <person name="Edger P.P."/>
            <person name="Guyot R."/>
            <person name="Guo H.B."/>
            <person name="Guo H."/>
            <person name="Zheng G."/>
            <person name="Singh R."/>
            <person name="Sharma A."/>
            <person name="Min X."/>
            <person name="Zheng Y."/>
            <person name="Lee H."/>
            <person name="Gurtowski J."/>
            <person name="Sedlazeck F.J."/>
            <person name="Harkess A."/>
            <person name="McKain M.R."/>
            <person name="Liao Z."/>
            <person name="Fang J."/>
            <person name="Liu J."/>
            <person name="Zhang X."/>
            <person name="Zhang Q."/>
            <person name="Hu W."/>
            <person name="Qin Y."/>
            <person name="Wang K."/>
            <person name="Chen L.Y."/>
            <person name="Shirley N."/>
            <person name="Lin Y.R."/>
            <person name="Liu L.Y."/>
            <person name="Hernandez A.G."/>
            <person name="Wright C.L."/>
            <person name="Bulone V."/>
            <person name="Tuskan G.A."/>
            <person name="Heath K."/>
            <person name="Zee F."/>
            <person name="Moore P.H."/>
            <person name="Sunkar R."/>
            <person name="Leebens-Mack J.H."/>
            <person name="Mockler T."/>
            <person name="Bennetzen J.L."/>
            <person name="Freeling M."/>
            <person name="Sankoff D."/>
            <person name="Paterson A.H."/>
            <person name="Zhu X."/>
            <person name="Yang X."/>
            <person name="Smith J.A."/>
            <person name="Cushman J.C."/>
            <person name="Paull R.E."/>
            <person name="Yu Q."/>
        </authorList>
    </citation>
    <scope>NUCLEOTIDE SEQUENCE [LARGE SCALE GENOMIC DNA]</scope>
    <source>
        <strain evidence="11">cv. F153</strain>
    </source>
</reference>
<evidence type="ECO:0000256" key="7">
    <source>
        <dbReference type="ARBA" id="ARBA00023034"/>
    </source>
</evidence>
<protein>
    <submittedName>
        <fullName evidence="12">Protein trichome birefringence-like 19 isoform X1</fullName>
    </submittedName>
</protein>
<keyword evidence="11" id="KW-1185">Reference proteome</keyword>
<evidence type="ECO:0000256" key="1">
    <source>
        <dbReference type="ARBA" id="ARBA00004323"/>
    </source>
</evidence>
<dbReference type="OrthoDB" id="630188at2759"/>
<dbReference type="Proteomes" id="UP000515123">
    <property type="component" value="Linkage group 6"/>
</dbReference>
<name>A0A6P5F1S0_ANACO</name>
<sequence length="493" mass="58044">MKSPLLKLPFSRHRHSPQSFPKFVLLVVLILVFFTKITLYDALVASSAGAADEDAAAYFVNLTECDIFRGKWKWDSEMPYYTNKNCFTIQEHQNCLKYGRPDLSFLKWRWKPESCELPRFDAARFLNLVRHKSLAFVGDSLARNHMQSLLCVLSKGEWIWDPEMPYYTNMTCFMIQEHQNCIKYGKPDLNFLKWKWKPEGCKLPRFDPERFLDLMRNRSLAFVGDSLARNHMQSLMCLLSKVEHPKDISDSRDPNFKRMIFRSYGFTILIFWSPFLIKAHEIDSNGPTHTGLWNLYLDEADDNWASQISRFDYIIMSASNWFTRSSMFYEKGRLVGCHYCLDDNVTDLTLRYSHRMAFRTALRTINELNFKGKMILRTVSPSHFENGEWNKGGNCMRTWPFRSNDTRLEGLEAEFYNMQVEEFREAEKEARKKGVKLMLMDTTEAMLLRPDGHPSRYGHRANEKVTLYNDCVHWCLPGPIDVWNDMLLQMLRV</sequence>
<dbReference type="GO" id="GO:0000139">
    <property type="term" value="C:Golgi membrane"/>
    <property type="evidence" value="ECO:0007669"/>
    <property type="project" value="UniProtKB-SubCell"/>
</dbReference>
<evidence type="ECO:0000256" key="3">
    <source>
        <dbReference type="ARBA" id="ARBA00022679"/>
    </source>
</evidence>
<feature type="domain" description="Trichome birefringence-like N-terminal" evidence="10">
    <location>
        <begin position="64"/>
        <end position="116"/>
    </location>
</feature>
<accession>A0A6P5F1S0</accession>
<dbReference type="Gramene" id="Aco003036.1.mrna1">
    <property type="protein sequence ID" value="Aco003036.1.mrna1"/>
    <property type="gene ID" value="Aco003036.1.path1"/>
</dbReference>
<proteinExistence type="inferred from homology"/>
<keyword evidence="7" id="KW-0333">Golgi apparatus</keyword>
<dbReference type="Pfam" id="PF14416">
    <property type="entry name" value="PMR5N"/>
    <property type="match status" value="2"/>
</dbReference>
<dbReference type="GeneID" id="109711439"/>
<dbReference type="PANTHER" id="PTHR32285:SF148">
    <property type="entry name" value="OS01G0653100 PROTEIN"/>
    <property type="match status" value="1"/>
</dbReference>
<keyword evidence="6" id="KW-1133">Transmembrane helix</keyword>
<dbReference type="RefSeq" id="XP_020090056.1">
    <property type="nucleotide sequence ID" value="XM_020234467.1"/>
</dbReference>
<feature type="domain" description="Trichome birefringence-like N-terminal" evidence="10">
    <location>
        <begin position="151"/>
        <end position="202"/>
    </location>
</feature>
<keyword evidence="8" id="KW-0472">Membrane</keyword>
<evidence type="ECO:0000256" key="4">
    <source>
        <dbReference type="ARBA" id="ARBA00022692"/>
    </source>
</evidence>
<evidence type="ECO:0000259" key="10">
    <source>
        <dbReference type="Pfam" id="PF14416"/>
    </source>
</evidence>
<feature type="domain" description="Trichome birefringence-like C-terminal" evidence="9">
    <location>
        <begin position="203"/>
        <end position="490"/>
    </location>
</feature>
<dbReference type="PANTHER" id="PTHR32285">
    <property type="entry name" value="PROTEIN TRICHOME BIREFRINGENCE-LIKE 9-RELATED"/>
    <property type="match status" value="1"/>
</dbReference>
<evidence type="ECO:0000256" key="6">
    <source>
        <dbReference type="ARBA" id="ARBA00022989"/>
    </source>
</evidence>
<evidence type="ECO:0000256" key="8">
    <source>
        <dbReference type="ARBA" id="ARBA00023136"/>
    </source>
</evidence>
<evidence type="ECO:0000259" key="9">
    <source>
        <dbReference type="Pfam" id="PF13839"/>
    </source>
</evidence>
<keyword evidence="4" id="KW-0812">Transmembrane</keyword>
<comment type="similarity">
    <text evidence="2">Belongs to the PC-esterase family. TBL subfamily.</text>
</comment>
<dbReference type="InterPro" id="IPR026057">
    <property type="entry name" value="TBL_C"/>
</dbReference>
<organism evidence="11 12">
    <name type="scientific">Ananas comosus</name>
    <name type="common">Pineapple</name>
    <name type="synonym">Ananas ananas</name>
    <dbReference type="NCBI Taxonomy" id="4615"/>
    <lineage>
        <taxon>Eukaryota</taxon>
        <taxon>Viridiplantae</taxon>
        <taxon>Streptophyta</taxon>
        <taxon>Embryophyta</taxon>
        <taxon>Tracheophyta</taxon>
        <taxon>Spermatophyta</taxon>
        <taxon>Magnoliopsida</taxon>
        <taxon>Liliopsida</taxon>
        <taxon>Poales</taxon>
        <taxon>Bromeliaceae</taxon>
        <taxon>Bromelioideae</taxon>
        <taxon>Ananas</taxon>
    </lineage>
</organism>
<evidence type="ECO:0000256" key="5">
    <source>
        <dbReference type="ARBA" id="ARBA00022968"/>
    </source>
</evidence>
<evidence type="ECO:0000313" key="11">
    <source>
        <dbReference type="Proteomes" id="UP000515123"/>
    </source>
</evidence>
<dbReference type="InterPro" id="IPR025846">
    <property type="entry name" value="TBL_N"/>
</dbReference>
<reference evidence="12" key="2">
    <citation type="submission" date="2025-08" db="UniProtKB">
        <authorList>
            <consortium name="RefSeq"/>
        </authorList>
    </citation>
    <scope>IDENTIFICATION</scope>
    <source>
        <tissue evidence="12">Leaf</tissue>
    </source>
</reference>
<comment type="subcellular location">
    <subcellularLocation>
        <location evidence="1">Golgi apparatus membrane</location>
        <topology evidence="1">Single-pass type II membrane protein</topology>
    </subcellularLocation>
</comment>
<dbReference type="Pfam" id="PF13839">
    <property type="entry name" value="PC-Esterase"/>
    <property type="match status" value="1"/>
</dbReference>
<keyword evidence="3" id="KW-0808">Transferase</keyword>
<evidence type="ECO:0000313" key="12">
    <source>
        <dbReference type="RefSeq" id="XP_020090056.1"/>
    </source>
</evidence>
<dbReference type="GO" id="GO:1990538">
    <property type="term" value="F:xylan O-acetyltransferase activity"/>
    <property type="evidence" value="ECO:0007669"/>
    <property type="project" value="UniProtKB-ARBA"/>
</dbReference>
<evidence type="ECO:0000256" key="2">
    <source>
        <dbReference type="ARBA" id="ARBA00007727"/>
    </source>
</evidence>
<dbReference type="AlphaFoldDB" id="A0A6P5F1S0"/>